<feature type="compositionally biased region" description="Polar residues" evidence="1">
    <location>
        <begin position="181"/>
        <end position="209"/>
    </location>
</feature>
<feature type="compositionally biased region" description="Basic and acidic residues" evidence="1">
    <location>
        <begin position="211"/>
        <end position="221"/>
    </location>
</feature>
<feature type="compositionally biased region" description="Basic and acidic residues" evidence="1">
    <location>
        <begin position="303"/>
        <end position="312"/>
    </location>
</feature>
<organism evidence="3 4">
    <name type="scientific">Holothuria leucospilota</name>
    <name type="common">Black long sea cucumber</name>
    <name type="synonym">Mertensiothuria leucospilota</name>
    <dbReference type="NCBI Taxonomy" id="206669"/>
    <lineage>
        <taxon>Eukaryota</taxon>
        <taxon>Metazoa</taxon>
        <taxon>Echinodermata</taxon>
        <taxon>Eleutherozoa</taxon>
        <taxon>Echinozoa</taxon>
        <taxon>Holothuroidea</taxon>
        <taxon>Aspidochirotacea</taxon>
        <taxon>Aspidochirotida</taxon>
        <taxon>Holothuriidae</taxon>
        <taxon>Holothuria</taxon>
    </lineage>
</organism>
<feature type="compositionally biased region" description="Low complexity" evidence="1">
    <location>
        <begin position="253"/>
        <end position="263"/>
    </location>
</feature>
<proteinExistence type="predicted"/>
<name>A0A9Q1BRG5_HOLLE</name>
<evidence type="ECO:0000256" key="1">
    <source>
        <dbReference type="SAM" id="MobiDB-lite"/>
    </source>
</evidence>
<evidence type="ECO:0000313" key="3">
    <source>
        <dbReference type="EMBL" id="KAJ8031420.1"/>
    </source>
</evidence>
<evidence type="ECO:0000313" key="4">
    <source>
        <dbReference type="Proteomes" id="UP001152320"/>
    </source>
</evidence>
<feature type="domain" description="Nucleoplasmin-like" evidence="2">
    <location>
        <begin position="2"/>
        <end position="93"/>
    </location>
</feature>
<accession>A0A9Q1BRG5</accession>
<dbReference type="Pfam" id="PF17800">
    <property type="entry name" value="NPL"/>
    <property type="match status" value="1"/>
</dbReference>
<dbReference type="OrthoDB" id="1902587at2759"/>
<gene>
    <name evidence="3" type="ORF">HOLleu_24605</name>
</gene>
<dbReference type="InterPro" id="IPR041232">
    <property type="entry name" value="NPL"/>
</dbReference>
<protein>
    <submittedName>
        <fullName evidence="3">46 kDa FK506-binding nuclear protein</fullName>
    </submittedName>
</protein>
<dbReference type="AlphaFoldDB" id="A0A9Q1BRG5"/>
<dbReference type="EMBL" id="JAIZAY010000012">
    <property type="protein sequence ID" value="KAJ8031420.1"/>
    <property type="molecule type" value="Genomic_DNA"/>
</dbReference>
<sequence length="376" mass="41205">MIWGITLEPGQAHTEVIEDEVHLSMATMESRGCIGSKADNFSHVVIKTGTTEYLLCTLVNGITYQQCLDLKLMPSDKVTFSVQGTNVVYLTGYSFASSETDQEITQTEDWIEDPVLEEGIPQDSVEYSEGDSSFQPPVGHDVIQGQQQNTADEEDQEQFSLQYEVPATEQQYQYTPERGHQQITQGAPSSSHQRQLQQHPSHDTGTGESNLDIKEEIHTVVDTDEDVPTDQANEGISSQSIHQPSTSAGQNASRGLGSSSLSHSSLTNSCMASDFWKVNDGEGRNNEASDVSNTSLSSYTRGKPKDRLRESSSLDTAANLVPSISSTPSQRKLFRGTDGNLNALSLPLNCVNEFGHLEIWGWECLPKTPQDLGISK</sequence>
<feature type="region of interest" description="Disordered" evidence="1">
    <location>
        <begin position="125"/>
        <end position="158"/>
    </location>
</feature>
<feature type="compositionally biased region" description="Polar residues" evidence="1">
    <location>
        <begin position="288"/>
        <end position="300"/>
    </location>
</feature>
<dbReference type="Proteomes" id="UP001152320">
    <property type="component" value="Chromosome 12"/>
</dbReference>
<feature type="region of interest" description="Disordered" evidence="1">
    <location>
        <begin position="175"/>
        <end position="263"/>
    </location>
</feature>
<feature type="region of interest" description="Disordered" evidence="1">
    <location>
        <begin position="281"/>
        <end position="314"/>
    </location>
</feature>
<comment type="caution">
    <text evidence="3">The sequence shown here is derived from an EMBL/GenBank/DDBJ whole genome shotgun (WGS) entry which is preliminary data.</text>
</comment>
<dbReference type="Gene3D" id="2.60.120.340">
    <property type="entry name" value="Nucleoplasmin core domain"/>
    <property type="match status" value="1"/>
</dbReference>
<keyword evidence="4" id="KW-1185">Reference proteome</keyword>
<reference evidence="3" key="1">
    <citation type="submission" date="2021-10" db="EMBL/GenBank/DDBJ databases">
        <title>Tropical sea cucumber genome reveals ecological adaptation and Cuvierian tubules defense mechanism.</title>
        <authorList>
            <person name="Chen T."/>
        </authorList>
    </citation>
    <scope>NUCLEOTIDE SEQUENCE</scope>
    <source>
        <strain evidence="3">Nanhai2018</strain>
        <tissue evidence="3">Muscle</tissue>
    </source>
</reference>
<feature type="compositionally biased region" description="Polar residues" evidence="1">
    <location>
        <begin position="231"/>
        <end position="252"/>
    </location>
</feature>
<evidence type="ECO:0000259" key="2">
    <source>
        <dbReference type="Pfam" id="PF17800"/>
    </source>
</evidence>